<dbReference type="Pfam" id="PF22898">
    <property type="entry name" value="NOMO1-like_1st"/>
    <property type="match status" value="1"/>
</dbReference>
<feature type="transmembrane region" description="Helical" evidence="9">
    <location>
        <begin position="651"/>
        <end position="672"/>
    </location>
</feature>
<dbReference type="Pfam" id="PF23193">
    <property type="entry name" value="NOMO_3rd"/>
    <property type="match status" value="1"/>
</dbReference>
<dbReference type="FunFam" id="2.60.40.1120:FF:000001">
    <property type="entry name" value="Nodal modulator 1"/>
    <property type="match status" value="1"/>
</dbReference>
<sequence length="2015" mass="225082">MEVDSVFYTNHSGRVTSNPLLDQLPSYQSLLYRRKSSTGGTKRRSSSRSRDSTSGSGKWAVSTVGRHDERQKGQMVGRPIRELARTMAEKRRDKTQRLEEARELSSWKQWRQNARRNLRRLKDDAHDLLSSLQLWRGDIHLIEGMFGTGILSYFSFLRFLVMLNLIIFLLMFSFVMLPIIIAPHASGNTTYNQNDGSVCSVYPSSARRGLVLYYEHITDLLSGGGFLEQTYLFYGYYKVDKIHFPHTTYNLPLAYLMATVAYLFLSLIWIVKRSATGFKRSLIQDEDRFQSFCNKIFAGWDFCITNENAARLKRSSLLYELRTDLEEERIKQKIADRTRKEKCRIYLIRLLLNLFVIAVLAGCFYSIYVATIFSQKAQLNNIKVNFIVDLIYEYLPSIVITLANFITPLLFSLIINFEDYSPAFEIRFTLMRCVFMRLTSIGVLLFSLWSQITKCKDEPCICGYNHLLYSCWETRVGQEMYKLTIFDFMIVVAVTILVEFPRKLIVMYCNCGLAKWWGQQEFAIPQNVLEIVYGQTICWIGTFYCPMLPAICTIKYFFIFYIKKVSLINNCRPATRPFRASRSHFFFLGVLLIGLALACLPVIVSVAQINCSQACGPFVNYTTSWEVLPTAVSQLPDGVKSLLFALSSEPFAVSFFVVTCLAMFYMIALAGAHKRVINQLREQLVMEGRDKRFLIQRLCQAQKPAAITSPGSRSQVHSPSRSSPSYHTSFSNNFDEALFLAHSPPDSSTHVTSGPTGGGDAVSVSTLSLGHSVTATQLVRNRRQRVVAVVLGLKMLRITIRADMGSLWMLFCVIYTQMWTVSSDDIVVACGGFVKSDVEINYSLIEIKLYTKQGSLKYQTDCAPINGYFMIPLYDKGDFVLKIEPPLGWSFEPTVVDLHVDGVSDICTKEEDINFVFTGFSVSGTVLSKGHLLGPTGVEVRLSREGTEEKIQSVVTQPGGKYTFLKVLPGIYDITAFHPSWTLEKSVTTVHVSNANAMAAEHLVVGGYDVSGEVLSDGEPMKEVTFLLYSATVQKEDVSDCNTTPVEGADPGDSSLIFLCSALSRDDGIFVFPSLASGEYTVVPFYRGERITFDVAPSRMSFKVEHNSLKLEPVFRVMGFSVTGRVLNSVDGEGVPDAAVTLNNQIKVVSKEDGSYRLENMTAGTYTIRVNKELMFFETVTVKIAPNTPQLPDIITAGFSVCGQISISHLPEGMKQQGRYKVTLTHQGQDKTSSRTIESDPQGAFCFQAKPADYSVHVSLPEPEVKAGLALQPQALQVSLVDRPLTNLLFTQFMASVSGKVFCLASCDDLSVVLQPVSRQGDRRTVALSSSNDILSFSFDNVLPGKYKVSISHEEWCWKHKSMEVEVLDSDVLGVEFRQIGYILRCSLSHAITLEFFQDGSKPENVGMYNLSKGVNRFCLSKPGVYKVTPRSCHQFEQDFYTYDTSAPSILTLTAVRHHMTGLITTDQLLDVTVTIKSSIESEPALVLGPLRSLEEQRQEQQLQEIQLRRQERERRAAEQDAGASDDNPPIQEKADELTGPFHYEFSYWARAGEKITVTPSSKELLFYPPEVEATITGESCPGRLVDIAGRAGLFLKGKVSPELQGVEISITERGAGALLITVATDEMGAYSVGPLHSDRQYDISASKEGFVLSPVEGTRGDFKAFALAGVTFKIRSEDGQPLSGVLLSLSGTQFRSNLLTQDTGLLTFNNLSPGQYYFKPMMKEFRFEPASQMITVEEGQNLSIDITGVKTAYSCYGAVQSLSGDAERDVAVEAVGQGECSLYSEDTVTDEEGRFRLRGLLPGCKYLIQLRAEGNDHIERALPQHRAIEVGSTDIDGVNIIAFRQINQFDLSGNVVTSPEHLPTLSVKLYKSDNLDNPINSVSLGQSLFFHFPPLDRDGETYILMLYSTLSRSQYDFTLPQVSFTSSGHHKHITLTFNPTRKVPDQDVAQGSYIALPLTLLLLLAAYNHEKVIPLLLQLVNRVQGVRSMTQASGDSAALDEAKRQAKRQKARRT</sequence>
<evidence type="ECO:0000256" key="10">
    <source>
        <dbReference type="SAM" id="Coils"/>
    </source>
</evidence>
<keyword evidence="23" id="KW-1185">Reference proteome</keyword>
<evidence type="ECO:0000259" key="14">
    <source>
        <dbReference type="Pfam" id="PF22898"/>
    </source>
</evidence>
<feature type="domain" description="SpaA-like prealbumin fold" evidence="13">
    <location>
        <begin position="1667"/>
        <end position="1747"/>
    </location>
</feature>
<organism evidence="22 23">
    <name type="scientific">Solea senegalensis</name>
    <name type="common">Senegalese sole</name>
    <dbReference type="NCBI Taxonomy" id="28829"/>
    <lineage>
        <taxon>Eukaryota</taxon>
        <taxon>Metazoa</taxon>
        <taxon>Chordata</taxon>
        <taxon>Craniata</taxon>
        <taxon>Vertebrata</taxon>
        <taxon>Euteleostomi</taxon>
        <taxon>Actinopterygii</taxon>
        <taxon>Neopterygii</taxon>
        <taxon>Teleostei</taxon>
        <taxon>Neoteleostei</taxon>
        <taxon>Acanthomorphata</taxon>
        <taxon>Carangaria</taxon>
        <taxon>Pleuronectiformes</taxon>
        <taxon>Pleuronectoidei</taxon>
        <taxon>Soleidae</taxon>
        <taxon>Solea</taxon>
    </lineage>
</organism>
<protein>
    <recommendedName>
        <fullName evidence="9">Transmembrane channel-like protein</fullName>
    </recommendedName>
</protein>
<evidence type="ECO:0000256" key="2">
    <source>
        <dbReference type="ARBA" id="ARBA00022692"/>
    </source>
</evidence>
<dbReference type="InterPro" id="IPR012496">
    <property type="entry name" value="TMC_dom"/>
</dbReference>
<evidence type="ECO:0000256" key="4">
    <source>
        <dbReference type="ARBA" id="ARBA00022824"/>
    </source>
</evidence>
<name>A0AAV6QBH8_SOLSE</name>
<dbReference type="InterPro" id="IPR041033">
    <property type="entry name" value="SpaA_PFL_dom_1"/>
</dbReference>
<evidence type="ECO:0000259" key="13">
    <source>
        <dbReference type="Pfam" id="PF17802"/>
    </source>
</evidence>
<dbReference type="Pfam" id="PF23660">
    <property type="entry name" value="NOMO_8th"/>
    <property type="match status" value="1"/>
</dbReference>
<comment type="similarity">
    <text evidence="9">Belongs to the TMC family.</text>
</comment>
<dbReference type="PANTHER" id="PTHR23303:SF14">
    <property type="entry name" value="BOS COMPLEX SUBUNIT NOMO1-RELATED"/>
    <property type="match status" value="1"/>
</dbReference>
<dbReference type="InterPro" id="IPR056187">
    <property type="entry name" value="NOMO_8th"/>
</dbReference>
<dbReference type="Pfam" id="PF22902">
    <property type="entry name" value="NOMO1-like_9th"/>
    <property type="match status" value="1"/>
</dbReference>
<dbReference type="InterPro" id="IPR056190">
    <property type="entry name" value="NOMO_5th"/>
</dbReference>
<feature type="region of interest" description="Disordered" evidence="11">
    <location>
        <begin position="33"/>
        <end position="74"/>
    </location>
</feature>
<feature type="transmembrane region" description="Helical" evidence="9">
    <location>
        <begin position="253"/>
        <end position="271"/>
    </location>
</feature>
<feature type="compositionally biased region" description="Low complexity" evidence="11">
    <location>
        <begin position="712"/>
        <end position="728"/>
    </location>
</feature>
<evidence type="ECO:0000259" key="20">
    <source>
        <dbReference type="Pfam" id="PF23194"/>
    </source>
</evidence>
<evidence type="ECO:0000313" key="23">
    <source>
        <dbReference type="Proteomes" id="UP000693946"/>
    </source>
</evidence>
<dbReference type="Proteomes" id="UP000693946">
    <property type="component" value="Linkage Group LG6"/>
</dbReference>
<feature type="domain" description="NOMO seventh transthyretin-like" evidence="17">
    <location>
        <begin position="1384"/>
        <end position="1457"/>
    </location>
</feature>
<evidence type="ECO:0000259" key="16">
    <source>
        <dbReference type="Pfam" id="PF22904"/>
    </source>
</evidence>
<feature type="domain" description="NOMO C-terminal transthyretin-like" evidence="18">
    <location>
        <begin position="1847"/>
        <end position="1940"/>
    </location>
</feature>
<dbReference type="Pfam" id="PF13620">
    <property type="entry name" value="CarboxypepD_reg"/>
    <property type="match status" value="1"/>
</dbReference>
<gene>
    <name evidence="22" type="ORF">JOB18_015740</name>
</gene>
<keyword evidence="10" id="KW-0175">Coiled coil</keyword>
<dbReference type="EMBL" id="JAGKHQ010000018">
    <property type="protein sequence ID" value="KAG7485676.1"/>
    <property type="molecule type" value="Genomic_DNA"/>
</dbReference>
<feature type="transmembrane region" description="Helical" evidence="9">
    <location>
        <begin position="429"/>
        <end position="449"/>
    </location>
</feature>
<keyword evidence="6 9" id="KW-0472">Membrane</keyword>
<dbReference type="GO" id="GO:0160063">
    <property type="term" value="P:multi-pass transmembrane protein insertion into ER membrane"/>
    <property type="evidence" value="ECO:0007669"/>
    <property type="project" value="UniProtKB-ARBA"/>
</dbReference>
<dbReference type="GO" id="GO:0043022">
    <property type="term" value="F:ribosome binding"/>
    <property type="evidence" value="ECO:0007669"/>
    <property type="project" value="UniProtKB-ARBA"/>
</dbReference>
<dbReference type="InterPro" id="IPR056189">
    <property type="entry name" value="NOMO_3rd"/>
</dbReference>
<dbReference type="Pfam" id="PF23194">
    <property type="entry name" value="NOMO_5th"/>
    <property type="match status" value="1"/>
</dbReference>
<feature type="transmembrane region" description="Helical" evidence="9">
    <location>
        <begin position="394"/>
        <end position="417"/>
    </location>
</feature>
<evidence type="ECO:0000259" key="17">
    <source>
        <dbReference type="Pfam" id="PF23141"/>
    </source>
</evidence>
<feature type="domain" description="NOMO second beta-sandwich" evidence="16">
    <location>
        <begin position="1297"/>
        <end position="1370"/>
    </location>
</feature>
<keyword evidence="2 9" id="KW-0812">Transmembrane</keyword>
<feature type="domain" description="NOMO-like ninth beta-sandwich" evidence="15">
    <location>
        <begin position="1592"/>
        <end position="1666"/>
    </location>
</feature>
<dbReference type="PANTHER" id="PTHR23303">
    <property type="entry name" value="CARBOXYPEPTIDASE REGULATORY REGION-CONTAINING"/>
    <property type="match status" value="1"/>
</dbReference>
<dbReference type="Pfam" id="PF22904">
    <property type="entry name" value="NOMO1-like_2nd"/>
    <property type="match status" value="2"/>
</dbReference>
<feature type="domain" description="NOMO second beta-sandwich" evidence="16">
    <location>
        <begin position="917"/>
        <end position="1005"/>
    </location>
</feature>
<feature type="domain" description="NOMO eighth prealbumin-like" evidence="21">
    <location>
        <begin position="1534"/>
        <end position="1591"/>
    </location>
</feature>
<dbReference type="GO" id="GO:0160064">
    <property type="term" value="C:multi-pass translocon complex"/>
    <property type="evidence" value="ECO:0007669"/>
    <property type="project" value="UniProtKB-ARBA"/>
</dbReference>
<evidence type="ECO:0000256" key="7">
    <source>
        <dbReference type="ARBA" id="ARBA00023180"/>
    </source>
</evidence>
<accession>A0AAV6QBH8</accession>
<feature type="transmembrane region" description="Helical" evidence="9">
    <location>
        <begin position="159"/>
        <end position="181"/>
    </location>
</feature>
<evidence type="ECO:0000259" key="15">
    <source>
        <dbReference type="Pfam" id="PF22902"/>
    </source>
</evidence>
<dbReference type="Pfam" id="PF23141">
    <property type="entry name" value="Ig_NOMO"/>
    <property type="match status" value="1"/>
</dbReference>
<reference evidence="22 23" key="1">
    <citation type="journal article" date="2021" name="Sci. Rep.">
        <title>Chromosome anchoring in Senegalese sole (Solea senegalensis) reveals sex-associated markers and genome rearrangements in flatfish.</title>
        <authorList>
            <person name="Guerrero-Cozar I."/>
            <person name="Gomez-Garrido J."/>
            <person name="Berbel C."/>
            <person name="Martinez-Blanch J.F."/>
            <person name="Alioto T."/>
            <person name="Claros M.G."/>
            <person name="Gagnaire P.A."/>
            <person name="Manchado M."/>
        </authorList>
    </citation>
    <scope>NUCLEOTIDE SEQUENCE [LARGE SCALE GENOMIC DNA]</scope>
    <source>
        <strain evidence="22">Sse05_10M</strain>
    </source>
</reference>
<feature type="region of interest" description="Disordered" evidence="11">
    <location>
        <begin position="705"/>
        <end position="728"/>
    </location>
</feature>
<comment type="subcellular location">
    <subcellularLocation>
        <location evidence="1">Endoplasmic reticulum membrane</location>
        <topology evidence="1">Single-pass type I membrane protein</topology>
    </subcellularLocation>
    <subcellularLocation>
        <location evidence="9">Membrane</location>
        <topology evidence="9">Multi-pass membrane protein</topology>
    </subcellularLocation>
</comment>
<dbReference type="InterPro" id="IPR056191">
    <property type="entry name" value="NOMO_12th"/>
</dbReference>
<feature type="domain" description="NOMO fifth transthyretin-like" evidence="20">
    <location>
        <begin position="1200"/>
        <end position="1290"/>
    </location>
</feature>
<evidence type="ECO:0000259" key="19">
    <source>
        <dbReference type="Pfam" id="PF23193"/>
    </source>
</evidence>
<dbReference type="InterPro" id="IPR055073">
    <property type="entry name" value="NOMO1-like_9th"/>
</dbReference>
<dbReference type="InterPro" id="IPR056319">
    <property type="entry name" value="NOMO_7th"/>
</dbReference>
<feature type="domain" description="NOMO third transthyretin-like" evidence="19">
    <location>
        <begin position="1012"/>
        <end position="1115"/>
    </location>
</feature>
<evidence type="ECO:0000259" key="21">
    <source>
        <dbReference type="Pfam" id="PF23660"/>
    </source>
</evidence>
<evidence type="ECO:0000256" key="1">
    <source>
        <dbReference type="ARBA" id="ARBA00004115"/>
    </source>
</evidence>
<evidence type="ECO:0000256" key="6">
    <source>
        <dbReference type="ARBA" id="ARBA00023136"/>
    </source>
</evidence>
<proteinExistence type="inferred from homology"/>
<keyword evidence="3" id="KW-0732">Signal</keyword>
<keyword evidence="7" id="KW-0325">Glycoprotein</keyword>
<feature type="coiled-coil region" evidence="10">
    <location>
        <begin position="84"/>
        <end position="131"/>
    </location>
</feature>
<dbReference type="InterPro" id="IPR055074">
    <property type="entry name" value="NOMO1-3_2nd"/>
</dbReference>
<feature type="region of interest" description="Disordered" evidence="11">
    <location>
        <begin position="1510"/>
        <end position="1537"/>
    </location>
</feature>
<feature type="domain" description="TMC" evidence="12">
    <location>
        <begin position="471"/>
        <end position="581"/>
    </location>
</feature>
<feature type="transmembrane region" description="Helical" evidence="9">
    <location>
        <begin position="804"/>
        <end position="821"/>
    </location>
</feature>
<comment type="caution">
    <text evidence="22">The sequence shown here is derived from an EMBL/GenBank/DDBJ whole genome shotgun (WGS) entry which is preliminary data.</text>
</comment>
<feature type="region of interest" description="Disordered" evidence="11">
    <location>
        <begin position="1995"/>
        <end position="2015"/>
    </location>
</feature>
<feature type="domain" description="NOMO-like N-terminal beta-sandwich" evidence="14">
    <location>
        <begin position="831"/>
        <end position="915"/>
    </location>
</feature>
<keyword evidence="4" id="KW-0256">Endoplasmic reticulum</keyword>
<feature type="compositionally biased region" description="Basic and acidic residues" evidence="11">
    <location>
        <begin position="1510"/>
        <end position="1519"/>
    </location>
</feature>
<keyword evidence="5 9" id="KW-1133">Transmembrane helix</keyword>
<evidence type="ECO:0000256" key="5">
    <source>
        <dbReference type="ARBA" id="ARBA00022989"/>
    </source>
</evidence>
<evidence type="ECO:0000256" key="9">
    <source>
        <dbReference type="RuleBase" id="RU310713"/>
    </source>
</evidence>
<dbReference type="InterPro" id="IPR051417">
    <property type="entry name" value="SDr/BOS_complex"/>
</dbReference>
<evidence type="ECO:0000256" key="3">
    <source>
        <dbReference type="ARBA" id="ARBA00022729"/>
    </source>
</evidence>
<evidence type="ECO:0000313" key="22">
    <source>
        <dbReference type="EMBL" id="KAG7485676.1"/>
    </source>
</evidence>
<feature type="compositionally biased region" description="Basic residues" evidence="11">
    <location>
        <begin position="33"/>
        <end position="47"/>
    </location>
</feature>
<comment type="function">
    <text evidence="8">Component of the multi-pass translocon (MPT) complex that mediates insertion of multi-pass membrane proteins into the lipid bilayer of membranes. The MPT complex takes over after the SEC61 complex: following membrane insertion of the first few transmembrane segments of proteins by the SEC61 complex, the MPT complex occludes the lateral gate of the SEC61 complex to promote insertion of subsequent transmembrane regions.</text>
</comment>
<evidence type="ECO:0000256" key="8">
    <source>
        <dbReference type="ARBA" id="ARBA00056484"/>
    </source>
</evidence>
<evidence type="ECO:0000256" key="11">
    <source>
        <dbReference type="SAM" id="MobiDB-lite"/>
    </source>
</evidence>
<feature type="transmembrane region" description="Helical" evidence="9">
    <location>
        <begin position="585"/>
        <end position="604"/>
    </location>
</feature>
<feature type="transmembrane region" description="Helical" evidence="9">
    <location>
        <begin position="346"/>
        <end position="374"/>
    </location>
</feature>
<dbReference type="InterPro" id="IPR055075">
    <property type="entry name" value="NOMO-like_N"/>
</dbReference>
<feature type="compositionally biased region" description="Basic residues" evidence="11">
    <location>
        <begin position="2006"/>
        <end position="2015"/>
    </location>
</feature>
<evidence type="ECO:0000259" key="12">
    <source>
        <dbReference type="Pfam" id="PF07810"/>
    </source>
</evidence>
<dbReference type="GO" id="GO:0005789">
    <property type="term" value="C:endoplasmic reticulum membrane"/>
    <property type="evidence" value="ECO:0007669"/>
    <property type="project" value="UniProtKB-SubCell"/>
</dbReference>
<dbReference type="Pfam" id="PF07810">
    <property type="entry name" value="TMC"/>
    <property type="match status" value="1"/>
</dbReference>
<dbReference type="Pfam" id="PF23192">
    <property type="entry name" value="NOMO_12th"/>
    <property type="match status" value="1"/>
</dbReference>
<evidence type="ECO:0000259" key="18">
    <source>
        <dbReference type="Pfam" id="PF23192"/>
    </source>
</evidence>
<dbReference type="Pfam" id="PF17802">
    <property type="entry name" value="SpaA"/>
    <property type="match status" value="1"/>
</dbReference>